<accession>A0A3L6TPX4</accession>
<organism evidence="2 3">
    <name type="scientific">Panicum miliaceum</name>
    <name type="common">Proso millet</name>
    <name type="synonym">Broomcorn millet</name>
    <dbReference type="NCBI Taxonomy" id="4540"/>
    <lineage>
        <taxon>Eukaryota</taxon>
        <taxon>Viridiplantae</taxon>
        <taxon>Streptophyta</taxon>
        <taxon>Embryophyta</taxon>
        <taxon>Tracheophyta</taxon>
        <taxon>Spermatophyta</taxon>
        <taxon>Magnoliopsida</taxon>
        <taxon>Liliopsida</taxon>
        <taxon>Poales</taxon>
        <taxon>Poaceae</taxon>
        <taxon>PACMAD clade</taxon>
        <taxon>Panicoideae</taxon>
        <taxon>Panicodae</taxon>
        <taxon>Paniceae</taxon>
        <taxon>Panicinae</taxon>
        <taxon>Panicum</taxon>
        <taxon>Panicum sect. Panicum</taxon>
    </lineage>
</organism>
<comment type="caution">
    <text evidence="2">The sequence shown here is derived from an EMBL/GenBank/DDBJ whole genome shotgun (WGS) entry which is preliminary data.</text>
</comment>
<evidence type="ECO:0000313" key="3">
    <source>
        <dbReference type="Proteomes" id="UP000275267"/>
    </source>
</evidence>
<keyword evidence="3" id="KW-1185">Reference proteome</keyword>
<feature type="compositionally biased region" description="Basic and acidic residues" evidence="1">
    <location>
        <begin position="51"/>
        <end position="63"/>
    </location>
</feature>
<proteinExistence type="predicted"/>
<evidence type="ECO:0000313" key="2">
    <source>
        <dbReference type="EMBL" id="RLN41706.1"/>
    </source>
</evidence>
<feature type="compositionally biased region" description="Basic and acidic residues" evidence="1">
    <location>
        <begin position="1"/>
        <end position="19"/>
    </location>
</feature>
<dbReference type="AlphaFoldDB" id="A0A3L6TPX4"/>
<protein>
    <submittedName>
        <fullName evidence="2">Uncharacterized protein</fullName>
    </submittedName>
</protein>
<feature type="region of interest" description="Disordered" evidence="1">
    <location>
        <begin position="1"/>
        <end position="64"/>
    </location>
</feature>
<evidence type="ECO:0000256" key="1">
    <source>
        <dbReference type="SAM" id="MobiDB-lite"/>
    </source>
</evidence>
<gene>
    <name evidence="2" type="ORF">C2845_PM01G05650</name>
</gene>
<dbReference type="EMBL" id="PQIB02000001">
    <property type="protein sequence ID" value="RLN41706.1"/>
    <property type="molecule type" value="Genomic_DNA"/>
</dbReference>
<name>A0A3L6TPX4_PANMI</name>
<sequence length="79" mass="8551">MAMDHPPRGEIGVRGKEEEGSGTCRVPLLDGDVAKEEQRRRSGGLVPGGGGRDRSVWRRKPDPAFRAGLRAQLASLLTE</sequence>
<reference evidence="3" key="1">
    <citation type="journal article" date="2019" name="Nat. Commun.">
        <title>The genome of broomcorn millet.</title>
        <authorList>
            <person name="Zou C."/>
            <person name="Miki D."/>
            <person name="Li D."/>
            <person name="Tang Q."/>
            <person name="Xiao L."/>
            <person name="Rajput S."/>
            <person name="Deng P."/>
            <person name="Jia W."/>
            <person name="Huang R."/>
            <person name="Zhang M."/>
            <person name="Sun Y."/>
            <person name="Hu J."/>
            <person name="Fu X."/>
            <person name="Schnable P.S."/>
            <person name="Li F."/>
            <person name="Zhang H."/>
            <person name="Feng B."/>
            <person name="Zhu X."/>
            <person name="Liu R."/>
            <person name="Schnable J.C."/>
            <person name="Zhu J.-K."/>
            <person name="Zhang H."/>
        </authorList>
    </citation>
    <scope>NUCLEOTIDE SEQUENCE [LARGE SCALE GENOMIC DNA]</scope>
</reference>
<dbReference type="Proteomes" id="UP000275267">
    <property type="component" value="Unassembled WGS sequence"/>
</dbReference>